<evidence type="ECO:0000256" key="3">
    <source>
        <dbReference type="SAM" id="MobiDB-lite"/>
    </source>
</evidence>
<feature type="compositionally biased region" description="Acidic residues" evidence="3">
    <location>
        <begin position="66"/>
        <end position="75"/>
    </location>
</feature>
<comment type="caution">
    <text evidence="4">The sequence shown here is derived from an EMBL/GenBank/DDBJ whole genome shotgun (WGS) entry which is preliminary data.</text>
</comment>
<reference evidence="4 5" key="1">
    <citation type="journal article" date="2024" name="G3 (Bethesda)">
        <title>Genome assembly of Hibiscus sabdariffa L. provides insights into metabolisms of medicinal natural products.</title>
        <authorList>
            <person name="Kim T."/>
        </authorList>
    </citation>
    <scope>NUCLEOTIDE SEQUENCE [LARGE SCALE GENOMIC DNA]</scope>
    <source>
        <strain evidence="4">TK-2024</strain>
        <tissue evidence="4">Old leaves</tissue>
    </source>
</reference>
<feature type="region of interest" description="Disordered" evidence="3">
    <location>
        <begin position="56"/>
        <end position="75"/>
    </location>
</feature>
<accession>A0ABR2NQH7</accession>
<evidence type="ECO:0000313" key="4">
    <source>
        <dbReference type="EMBL" id="KAK8978430.1"/>
    </source>
</evidence>
<dbReference type="SUPFAM" id="SSF56112">
    <property type="entry name" value="Protein kinase-like (PK-like)"/>
    <property type="match status" value="1"/>
</dbReference>
<gene>
    <name evidence="4" type="ORF">V6N11_008741</name>
</gene>
<keyword evidence="5" id="KW-1185">Reference proteome</keyword>
<keyword evidence="1" id="KW-0547">Nucleotide-binding</keyword>
<sequence length="102" mass="11190">MKENSLHDIVDPMVTNDGPEEEIVAVAKLAKRCLNLNGKKRPTMKEVAMELERIRSSEEANAIEQSTDEDSDIDDQIELSTTASCSMSGSSLNDSATLILYT</sequence>
<dbReference type="Gene3D" id="1.10.510.10">
    <property type="entry name" value="Transferase(Phosphotransferase) domain 1"/>
    <property type="match status" value="1"/>
</dbReference>
<dbReference type="Proteomes" id="UP001396334">
    <property type="component" value="Unassembled WGS sequence"/>
</dbReference>
<protein>
    <submittedName>
        <fullName evidence="4">Uncharacterized protein</fullName>
    </submittedName>
</protein>
<dbReference type="PANTHER" id="PTHR27005:SF432">
    <property type="entry name" value="WALL-ASSOCIATED RECEPTOR KINASE-LIKE 6"/>
    <property type="match status" value="1"/>
</dbReference>
<keyword evidence="2" id="KW-0067">ATP-binding</keyword>
<name>A0ABR2NQH7_9ROSI</name>
<evidence type="ECO:0000313" key="5">
    <source>
        <dbReference type="Proteomes" id="UP001396334"/>
    </source>
</evidence>
<dbReference type="EMBL" id="JBBPBN010000112">
    <property type="protein sequence ID" value="KAK8978430.1"/>
    <property type="molecule type" value="Genomic_DNA"/>
</dbReference>
<dbReference type="InterPro" id="IPR045274">
    <property type="entry name" value="WAK-like"/>
</dbReference>
<dbReference type="InterPro" id="IPR011009">
    <property type="entry name" value="Kinase-like_dom_sf"/>
</dbReference>
<dbReference type="PANTHER" id="PTHR27005">
    <property type="entry name" value="WALL-ASSOCIATED RECEPTOR KINASE-LIKE 21"/>
    <property type="match status" value="1"/>
</dbReference>
<evidence type="ECO:0000256" key="2">
    <source>
        <dbReference type="ARBA" id="ARBA00022840"/>
    </source>
</evidence>
<evidence type="ECO:0000256" key="1">
    <source>
        <dbReference type="ARBA" id="ARBA00022741"/>
    </source>
</evidence>
<organism evidence="4 5">
    <name type="scientific">Hibiscus sabdariffa</name>
    <name type="common">roselle</name>
    <dbReference type="NCBI Taxonomy" id="183260"/>
    <lineage>
        <taxon>Eukaryota</taxon>
        <taxon>Viridiplantae</taxon>
        <taxon>Streptophyta</taxon>
        <taxon>Embryophyta</taxon>
        <taxon>Tracheophyta</taxon>
        <taxon>Spermatophyta</taxon>
        <taxon>Magnoliopsida</taxon>
        <taxon>eudicotyledons</taxon>
        <taxon>Gunneridae</taxon>
        <taxon>Pentapetalae</taxon>
        <taxon>rosids</taxon>
        <taxon>malvids</taxon>
        <taxon>Malvales</taxon>
        <taxon>Malvaceae</taxon>
        <taxon>Malvoideae</taxon>
        <taxon>Hibiscus</taxon>
    </lineage>
</organism>
<proteinExistence type="predicted"/>